<name>A0A562IPP6_9ACTN</name>
<dbReference type="AlphaFoldDB" id="A0A562IPP6"/>
<dbReference type="EMBL" id="VLKF01000001">
    <property type="protein sequence ID" value="TWH72705.1"/>
    <property type="molecule type" value="Genomic_DNA"/>
</dbReference>
<dbReference type="SUPFAM" id="SSF46785">
    <property type="entry name" value="Winged helix' DNA-binding domain"/>
    <property type="match status" value="1"/>
</dbReference>
<dbReference type="RefSeq" id="WP_153360927.1">
    <property type="nucleotide sequence ID" value="NZ_JABGDC010000164.1"/>
</dbReference>
<dbReference type="GO" id="GO:0032993">
    <property type="term" value="C:protein-DNA complex"/>
    <property type="evidence" value="ECO:0007669"/>
    <property type="project" value="TreeGrafter"/>
</dbReference>
<dbReference type="GO" id="GO:0003700">
    <property type="term" value="F:DNA-binding transcription factor activity"/>
    <property type="evidence" value="ECO:0007669"/>
    <property type="project" value="InterPro"/>
</dbReference>
<dbReference type="GO" id="GO:0003677">
    <property type="term" value="F:DNA binding"/>
    <property type="evidence" value="ECO:0007669"/>
    <property type="project" value="UniProtKB-KW"/>
</dbReference>
<dbReference type="InterPro" id="IPR005119">
    <property type="entry name" value="LysR_subst-bd"/>
</dbReference>
<evidence type="ECO:0000256" key="3">
    <source>
        <dbReference type="ARBA" id="ARBA00023125"/>
    </source>
</evidence>
<proteinExistence type="inferred from homology"/>
<dbReference type="FunFam" id="1.10.10.10:FF:000001">
    <property type="entry name" value="LysR family transcriptional regulator"/>
    <property type="match status" value="1"/>
</dbReference>
<accession>A0A562IPP6</accession>
<reference evidence="6 7" key="1">
    <citation type="submission" date="2019-07" db="EMBL/GenBank/DDBJ databases">
        <title>R&amp;d 2014.</title>
        <authorList>
            <person name="Klenk H.-P."/>
        </authorList>
    </citation>
    <scope>NUCLEOTIDE SEQUENCE [LARGE SCALE GENOMIC DNA]</scope>
    <source>
        <strain evidence="6 7">DSM 45764</strain>
    </source>
</reference>
<dbReference type="Proteomes" id="UP000321490">
    <property type="component" value="Unassembled WGS sequence"/>
</dbReference>
<evidence type="ECO:0000256" key="1">
    <source>
        <dbReference type="ARBA" id="ARBA00009437"/>
    </source>
</evidence>
<feature type="domain" description="HTH lysR-type" evidence="5">
    <location>
        <begin position="5"/>
        <end position="63"/>
    </location>
</feature>
<evidence type="ECO:0000259" key="5">
    <source>
        <dbReference type="PROSITE" id="PS50931"/>
    </source>
</evidence>
<sequence length="324" mass="34188">MVPNFSLRQLSYLVAVAETGSMTAAAETEHVSQAAISAGIHDLERGLGAQLLARRPGHGVTLTEAGLEVVADARRVLAAAADVQSSARTPDADLRGVLRLGCYSTLAPLYLPPLHGTFAVQHPAVELSVIEESQEELRRALTSGACELAVTYDTGLGPGLATETIRSLRPYALLPADHRLAAETTVTVEDLADEPLVVYAQGPSPGNTEQLFRDVGAVPRIVHTSANIEVVRCLVARGLGWTHLVQRWPLDVSLEGEPLVCIPLSGNVPVHRVVAAWPEQDRLSRRAAAVVSFLHDAAQRIGGFSDCDPAPGAALASSAAPPAR</sequence>
<dbReference type="PRINTS" id="PR00039">
    <property type="entry name" value="HTHLYSR"/>
</dbReference>
<dbReference type="PANTHER" id="PTHR30346">
    <property type="entry name" value="TRANSCRIPTIONAL DUAL REGULATOR HCAR-RELATED"/>
    <property type="match status" value="1"/>
</dbReference>
<keyword evidence="3 6" id="KW-0238">DNA-binding</keyword>
<dbReference type="Pfam" id="PF00126">
    <property type="entry name" value="HTH_1"/>
    <property type="match status" value="1"/>
</dbReference>
<comment type="caution">
    <text evidence="6">The sequence shown here is derived from an EMBL/GenBank/DDBJ whole genome shotgun (WGS) entry which is preliminary data.</text>
</comment>
<organism evidence="6 7">
    <name type="scientific">Modestobacter roseus</name>
    <dbReference type="NCBI Taxonomy" id="1181884"/>
    <lineage>
        <taxon>Bacteria</taxon>
        <taxon>Bacillati</taxon>
        <taxon>Actinomycetota</taxon>
        <taxon>Actinomycetes</taxon>
        <taxon>Geodermatophilales</taxon>
        <taxon>Geodermatophilaceae</taxon>
        <taxon>Modestobacter</taxon>
    </lineage>
</organism>
<dbReference type="InterPro" id="IPR000847">
    <property type="entry name" value="LysR_HTH_N"/>
</dbReference>
<evidence type="ECO:0000313" key="6">
    <source>
        <dbReference type="EMBL" id="TWH72705.1"/>
    </source>
</evidence>
<keyword evidence="2" id="KW-0805">Transcription regulation</keyword>
<keyword evidence="7" id="KW-1185">Reference proteome</keyword>
<keyword evidence="4" id="KW-0804">Transcription</keyword>
<comment type="similarity">
    <text evidence="1">Belongs to the LysR transcriptional regulatory family.</text>
</comment>
<evidence type="ECO:0000256" key="4">
    <source>
        <dbReference type="ARBA" id="ARBA00023163"/>
    </source>
</evidence>
<evidence type="ECO:0000313" key="7">
    <source>
        <dbReference type="Proteomes" id="UP000321490"/>
    </source>
</evidence>
<dbReference type="OrthoDB" id="3461141at2"/>
<dbReference type="Gene3D" id="3.40.190.10">
    <property type="entry name" value="Periplasmic binding protein-like II"/>
    <property type="match status" value="2"/>
</dbReference>
<dbReference type="InterPro" id="IPR036390">
    <property type="entry name" value="WH_DNA-bd_sf"/>
</dbReference>
<dbReference type="PROSITE" id="PS50931">
    <property type="entry name" value="HTH_LYSR"/>
    <property type="match status" value="1"/>
</dbReference>
<dbReference type="Pfam" id="PF03466">
    <property type="entry name" value="LysR_substrate"/>
    <property type="match status" value="1"/>
</dbReference>
<dbReference type="SUPFAM" id="SSF53850">
    <property type="entry name" value="Periplasmic binding protein-like II"/>
    <property type="match status" value="1"/>
</dbReference>
<dbReference type="PANTHER" id="PTHR30346:SF0">
    <property type="entry name" value="HCA OPERON TRANSCRIPTIONAL ACTIVATOR HCAR"/>
    <property type="match status" value="1"/>
</dbReference>
<protein>
    <submittedName>
        <fullName evidence="6">DNA-binding transcriptional LysR family regulator</fullName>
    </submittedName>
</protein>
<dbReference type="InterPro" id="IPR036388">
    <property type="entry name" value="WH-like_DNA-bd_sf"/>
</dbReference>
<dbReference type="Gene3D" id="1.10.10.10">
    <property type="entry name" value="Winged helix-like DNA-binding domain superfamily/Winged helix DNA-binding domain"/>
    <property type="match status" value="1"/>
</dbReference>
<gene>
    <name evidence="6" type="ORF">JD78_01227</name>
</gene>
<evidence type="ECO:0000256" key="2">
    <source>
        <dbReference type="ARBA" id="ARBA00023015"/>
    </source>
</evidence>